<reference evidence="2 3" key="1">
    <citation type="journal article" date="2010" name="Proc. Natl. Acad. Sci. U.S.A.">
        <title>Enigmatic, ultrasmall, uncultivated Archaea.</title>
        <authorList>
            <person name="Baker B.J."/>
            <person name="Comolli L.R."/>
            <person name="Dick G.J."/>
            <person name="Hauser L.J."/>
            <person name="Hyatt D."/>
            <person name="Dill B.D."/>
            <person name="Land M.L."/>
            <person name="Verberkmoes N.C."/>
            <person name="Hettich R.L."/>
            <person name="Banfield J.F."/>
        </authorList>
    </citation>
    <scope>NUCLEOTIDE SEQUENCE [LARGE SCALE GENOMIC DNA]</scope>
</reference>
<keyword evidence="1" id="KW-1133">Transmembrane helix</keyword>
<organism evidence="2 3">
    <name type="scientific">Candidatus Parvarchaeum acidophilus ARMAN-5</name>
    <dbReference type="NCBI Taxonomy" id="662762"/>
    <lineage>
        <taxon>Archaea</taxon>
        <taxon>Candidatus Parvarchaeota</taxon>
        <taxon>Candidatus Parvarchaeum</taxon>
    </lineage>
</organism>
<protein>
    <submittedName>
        <fullName evidence="2">Uncharacterized protein</fullName>
    </submittedName>
</protein>
<evidence type="ECO:0000313" key="2">
    <source>
        <dbReference type="EMBL" id="EFD92877.1"/>
    </source>
</evidence>
<keyword evidence="1" id="KW-0472">Membrane</keyword>
<accession>D6GV76</accession>
<sequence length="167" mass="18772">MLINSMEGRKLHSILSSTAVRLSVYSAFLDFGLTLSVFILQSHLLPATISKSLLTLFDTAIEYLTFAIISLFISAMVLRARDRIVTIRPNKTTVQVKDLPKLKVSLGQENLLAKSAKQGVIKVDSLDKLYNVERVVNSKAQNFIRFNGVWHKVTKDKFDKVAKPDYS</sequence>
<keyword evidence="1" id="KW-0812">Transmembrane</keyword>
<dbReference type="EMBL" id="GG745551">
    <property type="protein sequence ID" value="EFD92877.1"/>
    <property type="molecule type" value="Genomic_DNA"/>
</dbReference>
<feature type="transmembrane region" description="Helical" evidence="1">
    <location>
        <begin position="60"/>
        <end position="78"/>
    </location>
</feature>
<name>D6GV76_PARA5</name>
<dbReference type="AlphaFoldDB" id="D6GV76"/>
<evidence type="ECO:0000313" key="3">
    <source>
        <dbReference type="Proteomes" id="UP000009376"/>
    </source>
</evidence>
<proteinExistence type="predicted"/>
<feature type="transmembrane region" description="Helical" evidence="1">
    <location>
        <begin position="20"/>
        <end position="40"/>
    </location>
</feature>
<evidence type="ECO:0000256" key="1">
    <source>
        <dbReference type="SAM" id="Phobius"/>
    </source>
</evidence>
<gene>
    <name evidence="2" type="ORF">BJBARM5_0383</name>
</gene>
<dbReference type="Proteomes" id="UP000009376">
    <property type="component" value="Unassembled WGS sequence"/>
</dbReference>